<evidence type="ECO:0000256" key="8">
    <source>
        <dbReference type="ARBA" id="ARBA00023077"/>
    </source>
</evidence>
<feature type="domain" description="TonB-dependent receptor plug" evidence="14">
    <location>
        <begin position="52"/>
        <end position="159"/>
    </location>
</feature>
<evidence type="ECO:0000256" key="9">
    <source>
        <dbReference type="ARBA" id="ARBA00023136"/>
    </source>
</evidence>
<dbReference type="PROSITE" id="PS52016">
    <property type="entry name" value="TONB_DEPENDENT_REC_3"/>
    <property type="match status" value="1"/>
</dbReference>
<keyword evidence="15" id="KW-0675">Receptor</keyword>
<sequence>MYPLPTLQQRLTLAQAIRQISCVGVIAGLSSGLQAAQLEEVLVTAQHRAENVQDVPIAISAIGGEELAKSDIFDAGSIAARVPGLSYTEFSPGQGSPSMRGITSTDDGAGLDNSVSLFLDGVYIGRGAAINFDMFDLQRLEVLRGPQGTLFGRNAIGGAISVVTSKPTDEFSAKVGVTVGNEGILRYQGLVSGGLSDNLAGKVSLSHRERDGYVDNVLLNKDQKDEDQDSYRGQLLLTLDNSEWLLSVDYMTDEREDMGRTPVFDRAPLSAIMAANGVTDDLQTVAPFDGFSDREASGISLQGTIDFDQGVLTTITSFRHAETDWAMSSIGAPMGVLGLPFDELIDDIEEDIDTYSQELRWTSKLDGNFNYTAGLYYLNEQTLRREMFQTTSPSTAVPGTLRVATLGDGTIVGNEISITDNETNSYAAYGQGTWDFNEQWSLTVGARYTIDKKDYRATSINCGLDLSGTEFANTPECAGAGSSLGLIAEVFTVEPSDDWSDFSPKISLEYHPNSETMIFASASKGFKSGGFAGSQGVEAAADVPVDPETAWNYELGSKSDLLDKSLRLNTTLYYTDYKDLQTVRFGRVNPSDPFGTFLTTNIGSATIQGAEIELTWFATDRFQLSGNYAYLETDTEDLVINGVDVSGTHLRQAPRNSSSIVADYTLPTDVGDFDFRLDYSYTDQQVMDFLDEEAFLEARELFNARIAWASTDQRWDVSLWVKNLKDEAYIAHVYTVGPGVIGVWGEPRTYGLSVNYSL</sequence>
<evidence type="ECO:0000256" key="12">
    <source>
        <dbReference type="RuleBase" id="RU003357"/>
    </source>
</evidence>
<dbReference type="InterPro" id="IPR000531">
    <property type="entry name" value="Beta-barrel_TonB"/>
</dbReference>
<reference evidence="15 16" key="1">
    <citation type="submission" date="2022-12" db="EMBL/GenBank/DDBJ databases">
        <title>Dasania phycosphaerae sp. nov., isolated from particulate material of the south coast of Korea.</title>
        <authorList>
            <person name="Jiang Y."/>
        </authorList>
    </citation>
    <scope>NUCLEOTIDE SEQUENCE [LARGE SCALE GENOMIC DNA]</scope>
    <source>
        <strain evidence="15 16">GY-19</strain>
    </source>
</reference>
<comment type="similarity">
    <text evidence="11 12">Belongs to the TonB-dependent receptor family.</text>
</comment>
<evidence type="ECO:0000313" key="15">
    <source>
        <dbReference type="EMBL" id="MCZ0864311.1"/>
    </source>
</evidence>
<accession>A0A9J6RJC9</accession>
<organism evidence="15 16">
    <name type="scientific">Dasania phycosphaerae</name>
    <dbReference type="NCBI Taxonomy" id="2950436"/>
    <lineage>
        <taxon>Bacteria</taxon>
        <taxon>Pseudomonadati</taxon>
        <taxon>Pseudomonadota</taxon>
        <taxon>Gammaproteobacteria</taxon>
        <taxon>Cellvibrionales</taxon>
        <taxon>Spongiibacteraceae</taxon>
        <taxon>Dasania</taxon>
    </lineage>
</organism>
<comment type="caution">
    <text evidence="15">The sequence shown here is derived from an EMBL/GenBank/DDBJ whole genome shotgun (WGS) entry which is preliminary data.</text>
</comment>
<dbReference type="InterPro" id="IPR039426">
    <property type="entry name" value="TonB-dep_rcpt-like"/>
</dbReference>
<dbReference type="RefSeq" id="WP_258330464.1">
    <property type="nucleotide sequence ID" value="NZ_JAPTGG010000002.1"/>
</dbReference>
<keyword evidence="10 11" id="KW-0998">Cell outer membrane</keyword>
<dbReference type="Proteomes" id="UP001069090">
    <property type="component" value="Unassembled WGS sequence"/>
</dbReference>
<evidence type="ECO:0000256" key="3">
    <source>
        <dbReference type="ARBA" id="ARBA00022452"/>
    </source>
</evidence>
<keyword evidence="5 11" id="KW-0812">Transmembrane</keyword>
<dbReference type="InterPro" id="IPR036942">
    <property type="entry name" value="Beta-barrel_TonB_sf"/>
</dbReference>
<dbReference type="SUPFAM" id="SSF56935">
    <property type="entry name" value="Porins"/>
    <property type="match status" value="1"/>
</dbReference>
<dbReference type="GO" id="GO:0006826">
    <property type="term" value="P:iron ion transport"/>
    <property type="evidence" value="ECO:0007669"/>
    <property type="project" value="UniProtKB-KW"/>
</dbReference>
<keyword evidence="8 12" id="KW-0798">TonB box</keyword>
<evidence type="ECO:0000256" key="4">
    <source>
        <dbReference type="ARBA" id="ARBA00022496"/>
    </source>
</evidence>
<keyword evidence="6" id="KW-0408">Iron</keyword>
<feature type="domain" description="TonB-dependent receptor-like beta-barrel" evidence="13">
    <location>
        <begin position="268"/>
        <end position="724"/>
    </location>
</feature>
<dbReference type="Gene3D" id="2.40.170.20">
    <property type="entry name" value="TonB-dependent receptor, beta-barrel domain"/>
    <property type="match status" value="1"/>
</dbReference>
<evidence type="ECO:0000259" key="13">
    <source>
        <dbReference type="Pfam" id="PF00593"/>
    </source>
</evidence>
<proteinExistence type="inferred from homology"/>
<evidence type="ECO:0000256" key="7">
    <source>
        <dbReference type="ARBA" id="ARBA00023065"/>
    </source>
</evidence>
<protein>
    <submittedName>
        <fullName evidence="15">TonB-dependent receptor</fullName>
    </submittedName>
</protein>
<dbReference type="EMBL" id="JAPTGG010000002">
    <property type="protein sequence ID" value="MCZ0864311.1"/>
    <property type="molecule type" value="Genomic_DNA"/>
</dbReference>
<dbReference type="GO" id="GO:0009279">
    <property type="term" value="C:cell outer membrane"/>
    <property type="evidence" value="ECO:0007669"/>
    <property type="project" value="UniProtKB-SubCell"/>
</dbReference>
<evidence type="ECO:0000256" key="2">
    <source>
        <dbReference type="ARBA" id="ARBA00022448"/>
    </source>
</evidence>
<evidence type="ECO:0000256" key="11">
    <source>
        <dbReference type="PROSITE-ProRule" id="PRU01360"/>
    </source>
</evidence>
<keyword evidence="3 11" id="KW-1134">Transmembrane beta strand</keyword>
<keyword evidence="9 11" id="KW-0472">Membrane</keyword>
<keyword evidence="7" id="KW-0406">Ion transport</keyword>
<dbReference type="InterPro" id="IPR012910">
    <property type="entry name" value="Plug_dom"/>
</dbReference>
<dbReference type="Pfam" id="PF00593">
    <property type="entry name" value="TonB_dep_Rec_b-barrel"/>
    <property type="match status" value="1"/>
</dbReference>
<gene>
    <name evidence="15" type="ORF">O0V09_03805</name>
</gene>
<comment type="subcellular location">
    <subcellularLocation>
        <location evidence="1 11">Cell outer membrane</location>
        <topology evidence="1 11">Multi-pass membrane protein</topology>
    </subcellularLocation>
</comment>
<evidence type="ECO:0000256" key="5">
    <source>
        <dbReference type="ARBA" id="ARBA00022692"/>
    </source>
</evidence>
<evidence type="ECO:0000259" key="14">
    <source>
        <dbReference type="Pfam" id="PF07715"/>
    </source>
</evidence>
<dbReference type="CDD" id="cd01347">
    <property type="entry name" value="ligand_gated_channel"/>
    <property type="match status" value="1"/>
</dbReference>
<dbReference type="AlphaFoldDB" id="A0A9J6RJC9"/>
<dbReference type="Pfam" id="PF07715">
    <property type="entry name" value="Plug"/>
    <property type="match status" value="1"/>
</dbReference>
<evidence type="ECO:0000313" key="16">
    <source>
        <dbReference type="Proteomes" id="UP001069090"/>
    </source>
</evidence>
<dbReference type="PANTHER" id="PTHR32552">
    <property type="entry name" value="FERRICHROME IRON RECEPTOR-RELATED"/>
    <property type="match status" value="1"/>
</dbReference>
<evidence type="ECO:0000256" key="10">
    <source>
        <dbReference type="ARBA" id="ARBA00023237"/>
    </source>
</evidence>
<dbReference type="PANTHER" id="PTHR32552:SF81">
    <property type="entry name" value="TONB-DEPENDENT OUTER MEMBRANE RECEPTOR"/>
    <property type="match status" value="1"/>
</dbReference>
<keyword evidence="2 11" id="KW-0813">Transport</keyword>
<evidence type="ECO:0000256" key="6">
    <source>
        <dbReference type="ARBA" id="ARBA00023004"/>
    </source>
</evidence>
<evidence type="ECO:0000256" key="1">
    <source>
        <dbReference type="ARBA" id="ARBA00004571"/>
    </source>
</evidence>
<name>A0A9J6RJC9_9GAMM</name>
<keyword evidence="16" id="KW-1185">Reference proteome</keyword>
<keyword evidence="4" id="KW-0410">Iron transport</keyword>